<organism evidence="2 3">
    <name type="scientific">Eschrichtius robustus</name>
    <name type="common">California gray whale</name>
    <name type="synonym">Eschrichtius gibbosus</name>
    <dbReference type="NCBI Taxonomy" id="9764"/>
    <lineage>
        <taxon>Eukaryota</taxon>
        <taxon>Metazoa</taxon>
        <taxon>Chordata</taxon>
        <taxon>Craniata</taxon>
        <taxon>Vertebrata</taxon>
        <taxon>Euteleostomi</taxon>
        <taxon>Mammalia</taxon>
        <taxon>Eutheria</taxon>
        <taxon>Laurasiatheria</taxon>
        <taxon>Artiodactyla</taxon>
        <taxon>Whippomorpha</taxon>
        <taxon>Cetacea</taxon>
        <taxon>Mysticeti</taxon>
        <taxon>Eschrichtiidae</taxon>
        <taxon>Eschrichtius</taxon>
    </lineage>
</organism>
<name>A0AB34GNC2_ESCRO</name>
<gene>
    <name evidence="2" type="ORF">J1605_000681</name>
</gene>
<dbReference type="EMBL" id="JAIQCJ010002152">
    <property type="protein sequence ID" value="KAJ8780638.1"/>
    <property type="molecule type" value="Genomic_DNA"/>
</dbReference>
<protein>
    <submittedName>
        <fullName evidence="2">Uncharacterized protein</fullName>
    </submittedName>
</protein>
<evidence type="ECO:0000313" key="2">
    <source>
        <dbReference type="EMBL" id="KAJ8780638.1"/>
    </source>
</evidence>
<evidence type="ECO:0000313" key="3">
    <source>
        <dbReference type="Proteomes" id="UP001159641"/>
    </source>
</evidence>
<feature type="region of interest" description="Disordered" evidence="1">
    <location>
        <begin position="1"/>
        <end position="20"/>
    </location>
</feature>
<dbReference type="AlphaFoldDB" id="A0AB34GNC2"/>
<evidence type="ECO:0000256" key="1">
    <source>
        <dbReference type="SAM" id="MobiDB-lite"/>
    </source>
</evidence>
<sequence length="109" mass="11511">MKRAQEGSHQLPSPPHSGLGVLKLPAGTARRISGACIPDPFISRSAPRSELGFSVLHSLCGDIRQGLQSLESRVHFCILLDTLTSSPALAPRCPRDPVSMGGVVSLFPA</sequence>
<accession>A0AB34GNC2</accession>
<proteinExistence type="predicted"/>
<keyword evidence="3" id="KW-1185">Reference proteome</keyword>
<comment type="caution">
    <text evidence="2">The sequence shown here is derived from an EMBL/GenBank/DDBJ whole genome shotgun (WGS) entry which is preliminary data.</text>
</comment>
<dbReference type="Proteomes" id="UP001159641">
    <property type="component" value="Unassembled WGS sequence"/>
</dbReference>
<reference evidence="2 3" key="1">
    <citation type="submission" date="2022-11" db="EMBL/GenBank/DDBJ databases">
        <title>Whole genome sequence of Eschrichtius robustus ER-17-0199.</title>
        <authorList>
            <person name="Bruniche-Olsen A."/>
            <person name="Black A.N."/>
            <person name="Fields C.J."/>
            <person name="Walden K."/>
            <person name="Dewoody J.A."/>
        </authorList>
    </citation>
    <scope>NUCLEOTIDE SEQUENCE [LARGE SCALE GENOMIC DNA]</scope>
    <source>
        <strain evidence="2">ER-17-0199</strain>
        <tissue evidence="2">Blubber</tissue>
    </source>
</reference>